<dbReference type="Pfam" id="PF00550">
    <property type="entry name" value="PP-binding"/>
    <property type="match status" value="3"/>
</dbReference>
<feature type="domain" description="Carrier" evidence="7">
    <location>
        <begin position="2509"/>
        <end position="2584"/>
    </location>
</feature>
<evidence type="ECO:0000256" key="1">
    <source>
        <dbReference type="ARBA" id="ARBA00001957"/>
    </source>
</evidence>
<evidence type="ECO:0000313" key="10">
    <source>
        <dbReference type="EMBL" id="ACL76711.1"/>
    </source>
</evidence>
<dbReference type="Pfam" id="PF02801">
    <property type="entry name" value="Ketoacyl-synt_C"/>
    <property type="match status" value="1"/>
</dbReference>
<feature type="active site" description="Proton donor; for dehydratase activity" evidence="6">
    <location>
        <position position="854"/>
    </location>
</feature>
<sequence length="3695" mass="417875">MINKSMKLKDIKIDKLPDLKNISFEEVSTQDVAIIGISGKFASCGNMDEFYVSLRNGDNLVGKFPQRRKQDIDTILRYMGISEKETVYYEGAFLNEIDKFDCSLFNISPKEAGLMDPNQRLFLQTAWNAIEDSGYGGDRLRSSRTGVYVGYCGDFNEDYRKYVQLMDPSMAALSVTGNIKSIVASRISYLLDLKGPSMLVDTACSSTLVAIHLACQALRKGECETAIAGGVKLILLPVDNNPQNGIGIESSSGVTRSFDEYSDGTGFGEGVAAIVLKPLKKAIEDRDNIYSIIKGSAVNQDGTSMGITVPNAQAQSDVIIRAWKDAKIDPETISYIEAHGTGTNLGDPVEIDGIEMAFAQYTNKKQFCAVSSVKTNIGHLDSAAGIAGLLKAVLSLKHKELFPSLHFDRPNQKINFQNSPVYINDSLEQWENHGGPRRCGISSFGLSGTNCHLVLEEPPQIKSIPEESPGCNYHIFTLSSQNINGLMEQLKNYEKYLNREREVSLGSLCSTTNTGRGHYNFRLAFVITSKNELKEKIQKLSTGGLENFEKYGVYFGKHKIVDKEKESRGNNEYSQEEIADLSLQTETYLNEAINNESQQKKVSLENICALYVNGANVQWNRLYKSGSYAKVSLPGYSFMKKRCWIEHENSNSHNSKHPLIDKHILESVDLDVFSTTFKVDRQWVLNEHQIGSNYVAPGTTYLEMIREASRKHFGNHPLKMQQVTFIHPLILKADEEKEVHTIIKRDEDTLEYTIASKQKENGQWLKHSTGAVAGIPKEDASSLSFDFEKIKEACPNVIDIGNMGSREGILRLGPRWDTLKAMYTGDRMALACFELGEEYSEDLSKYHMYPSLMDCAVNIANMSVGEGLYLPLSYGSLKIYETLPRSFYSYLVRKDNMSLNNEIAIFDIKLMDEYGKALAEIEDYSVKKVHNTGLEAEDPDNLFYKTGWEKQEQEFLTGENADFSGVTIIFNDEYGMGEELAQKLRAAGTETVEVEFGIDFRQINHSKYMTGTDEGDFRKLFSELNGRAVNRIIYLSALNFDTDMDIDGLDEAMERGVYNLHRLTKAISESMQNDLDLVIIADNASEVVEYQEKINALSGSLYAMGRVIGQEYDNIRCRCIDIDKAVDTDLIISELAQKKFLFNVSYRNGQRYIQNLQRQSPYSNGGDKIQIREEGVYIVAGGLGGIGLEICRYLAAEKRVNLVMINRSPLPERSLWDDLLKNTYEGINDTDYNIIDRIQSIKELKDMGSKVLCFSADLADMASVRLVLDEVRKHHANINGVINLAGVFEEGILIKKDTEALKRVIAPKVNGTLILDRLTENDNLDFFVMFSSIASFIGGHGQGEYSAANAFMDSFAEYKNRTGRKVISINWTGWNQVGMASQYNLSDGRRIFKLISKEKAIKAFDRALTASLPRVVIGELDYEFMAEYAMDNAYIQLSQEIKNSLKPYIKMPQQVKQPGKRKIVLPKGRQNQEYTPMEKGVAAVWGEVLGLEEIDIYENLYNLGGDSIIALRIANEINKKLNASIRISDLFEYLTVQRLAAFLEDKTPEKEVSVKDLRESEKEHTYYELSNIQKRIWFLQNYDPQMTVYNLPLVSSINAELNVQVLKEAVNLLIQRHEVLRTVFGEENGEPYQKILTVYEYEPEVVDLTGEPHKESVLNELIAQENKKPFNLSNPPMRVVVYKLSSSSYCLYLNIHHIVTDGWSMGIFSYELMKLYEGIVLEKVVELEPLNFRYTDWVKQQLEWQDSSEFVEMENYWLQELYKPLPVLNLPVDYKRPQMQTYNGSFIKFSIDGNTTAKLKEFARQHNITLNMALLSAYFVLLKKITADKDIVVGLPVTGRENKELENIMGVFINTLSIRINFENISSLNDLITCVREKCLKAYRNIKYPFDLIISKLNPERDLSRSPIFSTVFQLYDKIPPETEGSSMFELSMLCREEDNRIEIRAEYNTDLFEKQTIERFAVYYTNIINAFLIESDMSIDGIEILSLEETNRIITLFNATEREYDRTASIDTLFELQAKALPHSQCIIQGNTIYTYAQINSLANCIARTLLEKGVMKGDIVGIMVERSCNMLVGILGILKAGAAYLPIDPEYPGERINYMLNDSSVKVLLTSGKLKGTVAFYGISVDMDDDGLYTGNCENLSINNRPDSLAYVIYTSGSTGKPKGVMIEHQAVCNFIEGMVEKIEFGSGKSILALTSMSFDIFILETILPLCIGMKVVIASEEQQKDPKLLSEIIKQNSIEMLQMTPSRLQLLLSDSRGRSSLSVPQVLMVGGEAFPQALLDEVKRCTNARIYNMYGPTETTIWSTIRELTDRSTIDIGKPIANTQVYIVSESGNLQPIGIPGELCISGDGLSRGYINRPELTLEKFLENPYMPGKKMYRTGDFVKWLPDGNIEYIRRIDHQVKLRGYRIELGEIEELLLKYSGVREAVVDVKGEDSESRKLGAYVTADRDLTEVELKKYLENELPQYMIPTYIMVLEELPLTPNGKTDRKALPCPVLTGLNTNGFVDAVNETEKALQRIYQDVLNIQRAGVNDNFFALGGHSLKATILVSRIYKELGTEIPLSAVFKTPTIKELACSINGTDISEYQPIIPVEKSSSYSLSPAQRRIYLMEAVTGESTAYNIPVLMDLEGEFDRERFEQAIKNLVARHEILRTYFDAVDGVPVQIVQECMEPEIAYIEIKEDDSDGNIQNLIKPFNLKSGPLFRVKVLLTDNGRKTIMFDIHHIICDGISLGILTREFIELYRGKELKELTVQYRDYVSWKSSLYGSERYKQQENYWMGMFSGDIPVLNMPADYTRPTVQSYEGDTVYFELNKEMSKKLHEVETSEKTTASMTLLAVFNVLLYKYTGQEDIIVGMPVAGRGNADLENMLGVFINTLAMRNRPEGTKTFHNFLQEVRHNALNAYENQDYQFEELVDKLNVPRDLSRSPLFDVMFIMQNTSFPEIEEEGLRFKSREFDSKSSKFDLTLESVEKENTLHFRLEYCTKIFMRETVERMSLHFLNILEQVLNNPDITLSDIDIITKEEKEKIEGVFNATDVDFGDRGKLTVHELFERQAEFRPDSIAVMCEGTGITYNELNEKANKLARLLQNEGIKREESVGIMVHKSIEMIIGMLGILKAGGAYVPVDPDYPADRIHYMLKHSQTRFLIIDQSSFEKTEMINTEENSLEVVINLSEGAGKTAGLIKYTAEDIKNLSPYNLKNKANPKNLMYIIYTSGSTGLPKGVGVSHANAVNYLNWSIENMSLSHKDVMALVTSMSFDISVFEIFGSLLSGTCLCIVPDSRMKDGSLFMEYIDAGKVTIWHSVPALMIQLLTAVKSRKTLGNQELFSRIRCIMIGGEAWTYELAKDIREYFHHARIVNMYGPTEATIWVTSHDVRDNPGSSTVIPIGKPISNNKVLILDSCKKMCPIGIPGDIYISGLNVTRGYYKDEEKTREVFTLYGEKGSIIYRTGDVGRYLSDGTIEYLGRKDGMIKVRGYRIEIGEIENVLLQNEEIIQAAVVAKKSGETSKLICYYTAPREHTYEELRGCLEKKLPDYMIPAQFIWLEKMILTPNGKIDRKSLAALDIGEPFQSNENYAVPESEVERFLAGIWSQLLDMKKVGTKDNFFSLGGNSLLVNQMHSMIDEKYPGKIKVIDIFKYPTISKLADFMEGSEQKKYENVTVPTSDDGDDDIIKLLDGFESGDILIDEVLSKLDDI</sequence>
<dbReference type="SMART" id="SM00822">
    <property type="entry name" value="PKS_KR"/>
    <property type="match status" value="1"/>
</dbReference>
<dbReference type="InterPro" id="IPR025110">
    <property type="entry name" value="AMP-bd_C"/>
</dbReference>
<dbReference type="GO" id="GO:0031177">
    <property type="term" value="F:phosphopantetheine binding"/>
    <property type="evidence" value="ECO:0007669"/>
    <property type="project" value="InterPro"/>
</dbReference>
<dbReference type="GO" id="GO:0043041">
    <property type="term" value="P:amino acid activation for nonribosomal peptide biosynthetic process"/>
    <property type="evidence" value="ECO:0007669"/>
    <property type="project" value="TreeGrafter"/>
</dbReference>
<dbReference type="Gene3D" id="3.10.129.110">
    <property type="entry name" value="Polyketide synthase dehydratase"/>
    <property type="match status" value="1"/>
</dbReference>
<dbReference type="FunFam" id="3.30.300.30:FF:000010">
    <property type="entry name" value="Enterobactin synthetase component F"/>
    <property type="match status" value="1"/>
</dbReference>
<dbReference type="FunFam" id="2.30.38.10:FF:000001">
    <property type="entry name" value="Non-ribosomal peptide synthetase PvdI"/>
    <property type="match status" value="1"/>
</dbReference>
<keyword evidence="3" id="KW-0596">Phosphopantetheine</keyword>
<dbReference type="Proteomes" id="UP000001349">
    <property type="component" value="Chromosome"/>
</dbReference>
<dbReference type="InterPro" id="IPR013968">
    <property type="entry name" value="PKS_KR"/>
</dbReference>
<dbReference type="PROSITE" id="PS52019">
    <property type="entry name" value="PKS_MFAS_DH"/>
    <property type="match status" value="1"/>
</dbReference>
<dbReference type="Pfam" id="PF00668">
    <property type="entry name" value="Condensation"/>
    <property type="match status" value="2"/>
</dbReference>
<dbReference type="InterPro" id="IPR020841">
    <property type="entry name" value="PKS_Beta-ketoAc_synthase_dom"/>
</dbReference>
<feature type="domain" description="Carrier" evidence="7">
    <location>
        <begin position="1472"/>
        <end position="1547"/>
    </location>
</feature>
<dbReference type="InterPro" id="IPR049552">
    <property type="entry name" value="PKS_DH_N"/>
</dbReference>
<dbReference type="Gene3D" id="3.40.50.980">
    <property type="match status" value="2"/>
</dbReference>
<dbReference type="InterPro" id="IPR020807">
    <property type="entry name" value="PKS_DH"/>
</dbReference>
<comment type="similarity">
    <text evidence="2">Belongs to the ATP-dependent AMP-binding enzyme family.</text>
</comment>
<dbReference type="eggNOG" id="COG1020">
    <property type="taxonomic scope" value="Bacteria"/>
</dbReference>
<keyword evidence="5" id="KW-0808">Transferase</keyword>
<dbReference type="SMART" id="SM00826">
    <property type="entry name" value="PKS_DH"/>
    <property type="match status" value="1"/>
</dbReference>
<evidence type="ECO:0000256" key="5">
    <source>
        <dbReference type="ARBA" id="ARBA00022679"/>
    </source>
</evidence>
<proteinExistence type="inferred from homology"/>
<dbReference type="CDD" id="cd00833">
    <property type="entry name" value="PKS"/>
    <property type="match status" value="1"/>
</dbReference>
<dbReference type="InterPro" id="IPR014031">
    <property type="entry name" value="Ketoacyl_synth_C"/>
</dbReference>
<dbReference type="Pfam" id="PF08659">
    <property type="entry name" value="KR"/>
    <property type="match status" value="1"/>
</dbReference>
<dbReference type="InterPro" id="IPR001242">
    <property type="entry name" value="Condensation_dom"/>
</dbReference>
<protein>
    <submittedName>
        <fullName evidence="10">Amino acid adenylation domain protein</fullName>
    </submittedName>
</protein>
<feature type="region of interest" description="C-terminal hotdog fold" evidence="6">
    <location>
        <begin position="795"/>
        <end position="935"/>
    </location>
</feature>
<accession>B8I5H5</accession>
<dbReference type="Pfam" id="PF14765">
    <property type="entry name" value="PS-DH"/>
    <property type="match status" value="1"/>
</dbReference>
<dbReference type="NCBIfam" id="TIGR01733">
    <property type="entry name" value="AA-adenyl-dom"/>
    <property type="match status" value="2"/>
</dbReference>
<dbReference type="SUPFAM" id="SSF52777">
    <property type="entry name" value="CoA-dependent acyltransferases"/>
    <property type="match status" value="4"/>
</dbReference>
<dbReference type="STRING" id="394503.Ccel_2378"/>
<dbReference type="SUPFAM" id="SSF53901">
    <property type="entry name" value="Thiolase-like"/>
    <property type="match status" value="1"/>
</dbReference>
<dbReference type="PROSITE" id="PS50075">
    <property type="entry name" value="CARRIER"/>
    <property type="match status" value="3"/>
</dbReference>
<dbReference type="Gene3D" id="2.30.38.10">
    <property type="entry name" value="Luciferase, Domain 3"/>
    <property type="match status" value="1"/>
</dbReference>
<keyword evidence="11" id="KW-1185">Reference proteome</keyword>
<dbReference type="GO" id="GO:0005829">
    <property type="term" value="C:cytosol"/>
    <property type="evidence" value="ECO:0007669"/>
    <property type="project" value="TreeGrafter"/>
</dbReference>
<dbReference type="InterPro" id="IPR049900">
    <property type="entry name" value="PKS_mFAS_DH"/>
</dbReference>
<dbReference type="SUPFAM" id="SSF51735">
    <property type="entry name" value="NAD(P)-binding Rossmann-fold domains"/>
    <property type="match status" value="2"/>
</dbReference>
<gene>
    <name evidence="10" type="ordered locus">Ccel_2378</name>
</gene>
<evidence type="ECO:0000256" key="3">
    <source>
        <dbReference type="ARBA" id="ARBA00022450"/>
    </source>
</evidence>
<dbReference type="KEGG" id="cce:Ccel_2378"/>
<dbReference type="InterPro" id="IPR018201">
    <property type="entry name" value="Ketoacyl_synth_AS"/>
</dbReference>
<keyword evidence="4" id="KW-0597">Phosphoprotein</keyword>
<evidence type="ECO:0000259" key="8">
    <source>
        <dbReference type="PROSITE" id="PS52004"/>
    </source>
</evidence>
<dbReference type="InterPro" id="IPR036736">
    <property type="entry name" value="ACP-like_sf"/>
</dbReference>
<dbReference type="Gene3D" id="3.30.559.10">
    <property type="entry name" value="Chloramphenicol acetyltransferase-like domain"/>
    <property type="match status" value="2"/>
</dbReference>
<comment type="cofactor">
    <cofactor evidence="1">
        <name>pantetheine 4'-phosphate</name>
        <dbReference type="ChEBI" id="CHEBI:47942"/>
    </cofactor>
</comment>
<dbReference type="Pfam" id="PF13193">
    <property type="entry name" value="AMP-binding_C"/>
    <property type="match status" value="2"/>
</dbReference>
<dbReference type="InterPro" id="IPR042099">
    <property type="entry name" value="ANL_N_sf"/>
</dbReference>
<evidence type="ECO:0000256" key="2">
    <source>
        <dbReference type="ARBA" id="ARBA00006432"/>
    </source>
</evidence>
<evidence type="ECO:0000256" key="4">
    <source>
        <dbReference type="ARBA" id="ARBA00022553"/>
    </source>
</evidence>
<dbReference type="Gene3D" id="3.30.559.30">
    <property type="entry name" value="Nonribosomal peptide synthetase, condensation domain"/>
    <property type="match status" value="2"/>
</dbReference>
<feature type="domain" description="PKS/mFAS DH" evidence="9">
    <location>
        <begin position="657"/>
        <end position="935"/>
    </location>
</feature>
<dbReference type="Gene3D" id="3.40.50.720">
    <property type="entry name" value="NAD(P)-binding Rossmann-like Domain"/>
    <property type="match status" value="1"/>
</dbReference>
<evidence type="ECO:0000256" key="6">
    <source>
        <dbReference type="PROSITE-ProRule" id="PRU01363"/>
    </source>
</evidence>
<dbReference type="FunFam" id="3.40.50.980:FF:000001">
    <property type="entry name" value="Non-ribosomal peptide synthetase"/>
    <property type="match status" value="2"/>
</dbReference>
<dbReference type="PANTHER" id="PTHR45527">
    <property type="entry name" value="NONRIBOSOMAL PEPTIDE SYNTHETASE"/>
    <property type="match status" value="1"/>
</dbReference>
<dbReference type="PROSITE" id="PS00606">
    <property type="entry name" value="KS3_1"/>
    <property type="match status" value="1"/>
</dbReference>
<dbReference type="FunFam" id="3.40.50.12780:FF:000012">
    <property type="entry name" value="Non-ribosomal peptide synthetase"/>
    <property type="match status" value="2"/>
</dbReference>
<dbReference type="InterPro" id="IPR036291">
    <property type="entry name" value="NAD(P)-bd_dom_sf"/>
</dbReference>
<dbReference type="NCBIfam" id="NF003417">
    <property type="entry name" value="PRK04813.1"/>
    <property type="match status" value="2"/>
</dbReference>
<dbReference type="eggNOG" id="COG3321">
    <property type="taxonomic scope" value="Bacteria"/>
</dbReference>
<evidence type="ECO:0000259" key="7">
    <source>
        <dbReference type="PROSITE" id="PS50075"/>
    </source>
</evidence>
<dbReference type="InterPro" id="IPR020806">
    <property type="entry name" value="PKS_PP-bd"/>
</dbReference>
<reference evidence="10 11" key="1">
    <citation type="submission" date="2009-01" db="EMBL/GenBank/DDBJ databases">
        <title>Complete sequence of Clostridium cellulolyticum H10.</title>
        <authorList>
            <consortium name="US DOE Joint Genome Institute"/>
            <person name="Lucas S."/>
            <person name="Copeland A."/>
            <person name="Lapidus A."/>
            <person name="Glavina del Rio T."/>
            <person name="Dalin E."/>
            <person name="Tice H."/>
            <person name="Bruce D."/>
            <person name="Goodwin L."/>
            <person name="Pitluck S."/>
            <person name="Chertkov O."/>
            <person name="Saunders E."/>
            <person name="Brettin T."/>
            <person name="Detter J.C."/>
            <person name="Han C."/>
            <person name="Larimer F."/>
            <person name="Land M."/>
            <person name="Hauser L."/>
            <person name="Kyrpides N."/>
            <person name="Ivanova N."/>
            <person name="Zhou J."/>
            <person name="Richardson P."/>
        </authorList>
    </citation>
    <scope>NUCLEOTIDE SEQUENCE [LARGE SCALE GENOMIC DNA]</scope>
    <source>
        <strain evidence="11">ATCC 35319 / DSM 5812 / JCM 6584 / H10</strain>
    </source>
</reference>
<evidence type="ECO:0000259" key="9">
    <source>
        <dbReference type="PROSITE" id="PS52019"/>
    </source>
</evidence>
<dbReference type="Gene3D" id="3.40.50.12780">
    <property type="entry name" value="N-terminal domain of ligase-like"/>
    <property type="match status" value="1"/>
</dbReference>
<dbReference type="Pfam" id="PF21089">
    <property type="entry name" value="PKS_DH_N"/>
    <property type="match status" value="1"/>
</dbReference>
<evidence type="ECO:0000313" key="11">
    <source>
        <dbReference type="Proteomes" id="UP000001349"/>
    </source>
</evidence>
<dbReference type="GO" id="GO:0006633">
    <property type="term" value="P:fatty acid biosynthetic process"/>
    <property type="evidence" value="ECO:0007669"/>
    <property type="project" value="InterPro"/>
</dbReference>
<dbReference type="HOGENOM" id="CLU_000022_21_0_9"/>
<feature type="active site" description="Proton acceptor; for dehydratase activity" evidence="6">
    <location>
        <position position="688"/>
    </location>
</feature>
<dbReference type="InterPro" id="IPR016039">
    <property type="entry name" value="Thiolase-like"/>
</dbReference>
<dbReference type="PROSITE" id="PS00455">
    <property type="entry name" value="AMP_BINDING"/>
    <property type="match status" value="2"/>
</dbReference>
<dbReference type="Pfam" id="PF21394">
    <property type="entry name" value="Beta-ketacyl_N"/>
    <property type="match status" value="1"/>
</dbReference>
<dbReference type="InterPro" id="IPR042104">
    <property type="entry name" value="PKS_dehydratase_sf"/>
</dbReference>
<feature type="domain" description="Ketosynthase family 3 (KS3)" evidence="8">
    <location>
        <begin position="29"/>
        <end position="457"/>
    </location>
</feature>
<dbReference type="InterPro" id="IPR049551">
    <property type="entry name" value="PKS_DH_C"/>
</dbReference>
<dbReference type="InterPro" id="IPR057326">
    <property type="entry name" value="KR_dom"/>
</dbReference>
<name>B8I5H5_RUMCH</name>
<dbReference type="Pfam" id="PF00109">
    <property type="entry name" value="ketoacyl-synt"/>
    <property type="match status" value="1"/>
</dbReference>
<dbReference type="InterPro" id="IPR020845">
    <property type="entry name" value="AMP-binding_CS"/>
</dbReference>
<dbReference type="GO" id="GO:0044550">
    <property type="term" value="P:secondary metabolite biosynthetic process"/>
    <property type="evidence" value="ECO:0007669"/>
    <property type="project" value="UniProtKB-ARBA"/>
</dbReference>
<dbReference type="InterPro" id="IPR000873">
    <property type="entry name" value="AMP-dep_synth/lig_dom"/>
</dbReference>
<dbReference type="Gene3D" id="1.10.1200.10">
    <property type="entry name" value="ACP-like"/>
    <property type="match status" value="3"/>
</dbReference>
<dbReference type="Gene3D" id="3.30.300.30">
    <property type="match status" value="2"/>
</dbReference>
<dbReference type="InterPro" id="IPR049490">
    <property type="entry name" value="C883_1060-like_KR_N"/>
</dbReference>
<dbReference type="SUPFAM" id="SSF56801">
    <property type="entry name" value="Acetyl-CoA synthetase-like"/>
    <property type="match status" value="2"/>
</dbReference>
<dbReference type="PANTHER" id="PTHR45527:SF1">
    <property type="entry name" value="FATTY ACID SYNTHASE"/>
    <property type="match status" value="1"/>
</dbReference>
<dbReference type="CDD" id="cd08953">
    <property type="entry name" value="KR_2_SDR_x"/>
    <property type="match status" value="1"/>
</dbReference>
<dbReference type="CDD" id="cd05930">
    <property type="entry name" value="A_NRPS"/>
    <property type="match status" value="2"/>
</dbReference>
<feature type="domain" description="Carrier" evidence="7">
    <location>
        <begin position="3577"/>
        <end position="3652"/>
    </location>
</feature>
<dbReference type="PROSITE" id="PS52004">
    <property type="entry name" value="KS3_2"/>
    <property type="match status" value="1"/>
</dbReference>
<dbReference type="InterPro" id="IPR014030">
    <property type="entry name" value="Ketoacyl_synth_N"/>
</dbReference>
<organism evidence="10 11">
    <name type="scientific">Ruminiclostridium cellulolyticum (strain ATCC 35319 / DSM 5812 / JCM 6584 / H10)</name>
    <name type="common">Clostridium cellulolyticum</name>
    <dbReference type="NCBI Taxonomy" id="394503"/>
    <lineage>
        <taxon>Bacteria</taxon>
        <taxon>Bacillati</taxon>
        <taxon>Bacillota</taxon>
        <taxon>Clostridia</taxon>
        <taxon>Eubacteriales</taxon>
        <taxon>Oscillospiraceae</taxon>
        <taxon>Ruminiclostridium</taxon>
    </lineage>
</organism>
<dbReference type="InterPro" id="IPR045851">
    <property type="entry name" value="AMP-bd_C_sf"/>
</dbReference>
<dbReference type="GO" id="GO:0004315">
    <property type="term" value="F:3-oxoacyl-[acyl-carrier-protein] synthase activity"/>
    <property type="evidence" value="ECO:0007669"/>
    <property type="project" value="InterPro"/>
</dbReference>
<dbReference type="Gene3D" id="1.10.1240.100">
    <property type="match status" value="1"/>
</dbReference>
<dbReference type="InterPro" id="IPR010071">
    <property type="entry name" value="AA_adenyl_dom"/>
</dbReference>
<dbReference type="Gene3D" id="3.40.47.10">
    <property type="match status" value="1"/>
</dbReference>
<feature type="region of interest" description="N-terminal hotdog fold" evidence="6">
    <location>
        <begin position="657"/>
        <end position="779"/>
    </location>
</feature>
<dbReference type="RefSeq" id="WP_015925800.1">
    <property type="nucleotide sequence ID" value="NC_011898.1"/>
</dbReference>
<dbReference type="InterPro" id="IPR023213">
    <property type="entry name" value="CAT-like_dom_sf"/>
</dbReference>
<dbReference type="OrthoDB" id="51171at2"/>
<dbReference type="CDD" id="cd19531">
    <property type="entry name" value="LCL_NRPS-like"/>
    <property type="match status" value="2"/>
</dbReference>
<dbReference type="Pfam" id="PF22621">
    <property type="entry name" value="CurL-like_PKS_C"/>
    <property type="match status" value="1"/>
</dbReference>
<dbReference type="FunFam" id="1.10.1200.10:FF:000005">
    <property type="entry name" value="Nonribosomal peptide synthetase 1"/>
    <property type="match status" value="1"/>
</dbReference>
<dbReference type="EMBL" id="CP001348">
    <property type="protein sequence ID" value="ACL76711.1"/>
    <property type="molecule type" value="Genomic_DNA"/>
</dbReference>
<dbReference type="SMART" id="SM00823">
    <property type="entry name" value="PKS_PP"/>
    <property type="match status" value="2"/>
</dbReference>
<dbReference type="SUPFAM" id="SSF47336">
    <property type="entry name" value="ACP-like"/>
    <property type="match status" value="3"/>
</dbReference>
<dbReference type="Pfam" id="PF00501">
    <property type="entry name" value="AMP-binding"/>
    <property type="match status" value="2"/>
</dbReference>
<dbReference type="InterPro" id="IPR009081">
    <property type="entry name" value="PP-bd_ACP"/>
</dbReference>
<dbReference type="SMART" id="SM00825">
    <property type="entry name" value="PKS_KS"/>
    <property type="match status" value="1"/>
</dbReference>